<reference evidence="7" key="1">
    <citation type="submission" date="2016-11" db="EMBL/GenBank/DDBJ databases">
        <title>The genome of Nicotiana attenuata.</title>
        <authorList>
            <person name="Xu S."/>
            <person name="Brockmoeller T."/>
            <person name="Gaquerel E."/>
            <person name="Navarro A."/>
            <person name="Kuhl H."/>
            <person name="Gase K."/>
            <person name="Ling Z."/>
            <person name="Zhou W."/>
            <person name="Kreitzer C."/>
            <person name="Stanke M."/>
            <person name="Tang H."/>
            <person name="Lyons E."/>
            <person name="Pandey P."/>
            <person name="Pandey S.P."/>
            <person name="Timmermann B."/>
            <person name="Baldwin I.T."/>
        </authorList>
    </citation>
    <scope>NUCLEOTIDE SEQUENCE [LARGE SCALE GENOMIC DNA]</scope>
    <source>
        <strain evidence="7">UT</strain>
    </source>
</reference>
<sequence>MELKVSSSKPALLPSDGNSDPEEKEISEEDDDDRNHKHRRRELHSQSEETDAIEPVFSRPFRKRKPFENGHPYGEGDSQFSEIRFPRRRGMGSFSRAPMESYQRMRLNQSLSGDASNGRGRGREHSAWAQRDSRFGSADIASQLFPQGPVTPGLFTGRGVQNVSNAQSSSWSAFGMVPGMSNGGLDTIHSLGFQGTLRPPLNPTVGMGIPRQRCRDFEERGFCLRGDMCPMEHGVNRIVVEDVQSLSQFNLPVSLPNAHMLGPATAQGSLPVIGPSGSLVSGKALHNKITKPPVIDDGLGLTDAFVDGSMAGGADFYDPDQPLWSNDRSETSAVLQDLNPSKIDDTGPLLDAESSDHDQVGQCDAFELEHPLRGAKAASGSQSVWGRIRRSKNKSNGKEITDFTGDASSFDEMGKDLESSCSNQGNSRPGKQKNVDTIDPQMTESSFKPQSSSGHNMRKPSQKALRTLFVRGIPQKDNKPDALLSHFQKFGEVIDIHIPQSGERAFIQFSKREEAEAALRAPDAVMGNRFIKLFWANRDSIMDDGLNGGINLPLTPRGVTSSVGQPHLSVPYKGKDNIQSLASKAAEHGPVVLLPSSGLPKPVAHNVPKAAPAVQKKVESLELLKEELRKKQELLDQKRNEFRRQLVKLEKQAVGVKAEAVSDQDLKKQKEGETVSYSAKMQNSSSAELNNDVSSTQADAISDCSRSTENAERSCSISSSTVATQEPSSLKQSIRPLAPHGAPFIFNRYKLDNRPTAFKVLPPLPCGLANIAVLKEHFSAFGDLTSVELEDLEPQDSNNGSETLNISARICFPTRRSAERAFLNGKIWQGQALQFMWLQSSNSTKDIGVRKDAAPALKQPSDASVQPIAEDSLTGSEEGNTAGTDAPEKGYMEREKQPSDANVQPIPEDPLTGLQEGNAAGIDEPERGYIEHVTVNEVPNSSSASVSVEKQVAECDRS</sequence>
<accession>A0A1J6J8I5</accession>
<feature type="region of interest" description="Disordered" evidence="4">
    <location>
        <begin position="854"/>
        <end position="958"/>
    </location>
</feature>
<keyword evidence="8" id="KW-1185">Reference proteome</keyword>
<proteinExistence type="predicted"/>
<keyword evidence="3" id="KW-0863">Zinc-finger</keyword>
<dbReference type="InterPro" id="IPR000571">
    <property type="entry name" value="Znf_CCCH"/>
</dbReference>
<dbReference type="Proteomes" id="UP000187609">
    <property type="component" value="Unassembled WGS sequence"/>
</dbReference>
<feature type="region of interest" description="Disordered" evidence="4">
    <location>
        <begin position="1"/>
        <end position="85"/>
    </location>
</feature>
<evidence type="ECO:0000313" key="7">
    <source>
        <dbReference type="EMBL" id="OIT06095.1"/>
    </source>
</evidence>
<dbReference type="InterPro" id="IPR000504">
    <property type="entry name" value="RRM_dom"/>
</dbReference>
<evidence type="ECO:0000313" key="8">
    <source>
        <dbReference type="Proteomes" id="UP000187609"/>
    </source>
</evidence>
<dbReference type="EMBL" id="MJEQ01037184">
    <property type="protein sequence ID" value="OIT06095.1"/>
    <property type="molecule type" value="Genomic_DNA"/>
</dbReference>
<dbReference type="SMART" id="SM00360">
    <property type="entry name" value="RRM"/>
    <property type="match status" value="1"/>
</dbReference>
<feature type="compositionally biased region" description="Basic and acidic residues" evidence="4">
    <location>
        <begin position="886"/>
        <end position="898"/>
    </location>
</feature>
<dbReference type="SMART" id="SM00356">
    <property type="entry name" value="ZnF_C3H1"/>
    <property type="match status" value="1"/>
</dbReference>
<name>A0A1J6J8I5_NICAT</name>
<protein>
    <submittedName>
        <fullName evidence="7">Zinc finger ccch domain-containing protein 41</fullName>
    </submittedName>
</protein>
<dbReference type="SUPFAM" id="SSF54928">
    <property type="entry name" value="RNA-binding domain, RBD"/>
    <property type="match status" value="2"/>
</dbReference>
<feature type="region of interest" description="Disordered" evidence="4">
    <location>
        <begin position="339"/>
        <end position="358"/>
    </location>
</feature>
<evidence type="ECO:0000256" key="1">
    <source>
        <dbReference type="ARBA" id="ARBA00022884"/>
    </source>
</evidence>
<evidence type="ECO:0000256" key="3">
    <source>
        <dbReference type="PROSITE-ProRule" id="PRU00723"/>
    </source>
</evidence>
<dbReference type="AlphaFoldDB" id="A0A1J6J8I5"/>
<dbReference type="Gene3D" id="3.30.70.330">
    <property type="match status" value="1"/>
</dbReference>
<feature type="domain" description="RRM" evidence="5">
    <location>
        <begin position="466"/>
        <end position="538"/>
    </location>
</feature>
<dbReference type="GO" id="GO:0003723">
    <property type="term" value="F:RNA binding"/>
    <property type="evidence" value="ECO:0007669"/>
    <property type="project" value="UniProtKB-UniRule"/>
</dbReference>
<feature type="compositionally biased region" description="Polar residues" evidence="4">
    <location>
        <begin position="440"/>
        <end position="455"/>
    </location>
</feature>
<feature type="compositionally biased region" description="Polar residues" evidence="4">
    <location>
        <begin position="419"/>
        <end position="429"/>
    </location>
</feature>
<organism evidence="7 8">
    <name type="scientific">Nicotiana attenuata</name>
    <name type="common">Coyote tobacco</name>
    <dbReference type="NCBI Taxonomy" id="49451"/>
    <lineage>
        <taxon>Eukaryota</taxon>
        <taxon>Viridiplantae</taxon>
        <taxon>Streptophyta</taxon>
        <taxon>Embryophyta</taxon>
        <taxon>Tracheophyta</taxon>
        <taxon>Spermatophyta</taxon>
        <taxon>Magnoliopsida</taxon>
        <taxon>eudicotyledons</taxon>
        <taxon>Gunneridae</taxon>
        <taxon>Pentapetalae</taxon>
        <taxon>asterids</taxon>
        <taxon>lamiids</taxon>
        <taxon>Solanales</taxon>
        <taxon>Solanaceae</taxon>
        <taxon>Nicotianoideae</taxon>
        <taxon>Nicotianeae</taxon>
        <taxon>Nicotiana</taxon>
    </lineage>
</organism>
<feature type="region of interest" description="Disordered" evidence="4">
    <location>
        <begin position="374"/>
        <end position="460"/>
    </location>
</feature>
<feature type="region of interest" description="Disordered" evidence="4">
    <location>
        <begin position="712"/>
        <end position="734"/>
    </location>
</feature>
<dbReference type="GO" id="GO:0005634">
    <property type="term" value="C:nucleus"/>
    <property type="evidence" value="ECO:0007669"/>
    <property type="project" value="TreeGrafter"/>
</dbReference>
<dbReference type="InterPro" id="IPR045137">
    <property type="entry name" value="RBM26/27"/>
</dbReference>
<feature type="zinc finger region" description="C3H1-type" evidence="3">
    <location>
        <begin position="208"/>
        <end position="236"/>
    </location>
</feature>
<dbReference type="CDD" id="cd12257">
    <property type="entry name" value="RRM1_RBM26_like"/>
    <property type="match status" value="1"/>
</dbReference>
<feature type="domain" description="C3H1-type" evidence="6">
    <location>
        <begin position="208"/>
        <end position="236"/>
    </location>
</feature>
<dbReference type="PROSITE" id="PS50103">
    <property type="entry name" value="ZF_C3H1"/>
    <property type="match status" value="1"/>
</dbReference>
<keyword evidence="1 2" id="KW-0694">RNA-binding</keyword>
<dbReference type="PANTHER" id="PTHR14398:SF0">
    <property type="entry name" value="ZINC FINGER PROTEIN SWM"/>
    <property type="match status" value="1"/>
</dbReference>
<dbReference type="PANTHER" id="PTHR14398">
    <property type="entry name" value="RNA RECOGNITION RRM/RNP DOMAIN"/>
    <property type="match status" value="1"/>
</dbReference>
<evidence type="ECO:0000256" key="4">
    <source>
        <dbReference type="SAM" id="MobiDB-lite"/>
    </source>
</evidence>
<keyword evidence="3" id="KW-0479">Metal-binding</keyword>
<dbReference type="FunFam" id="3.30.70.330:FF:000719">
    <property type="entry name" value="Predicted protein"/>
    <property type="match status" value="1"/>
</dbReference>
<feature type="region of interest" description="Disordered" evidence="4">
    <location>
        <begin position="110"/>
        <end position="130"/>
    </location>
</feature>
<evidence type="ECO:0000259" key="5">
    <source>
        <dbReference type="PROSITE" id="PS50102"/>
    </source>
</evidence>
<feature type="compositionally biased region" description="Polar residues" evidence="4">
    <location>
        <begin position="712"/>
        <end position="732"/>
    </location>
</feature>
<dbReference type="SMR" id="A0A1J6J8I5"/>
<comment type="caution">
    <text evidence="7">The sequence shown here is derived from an EMBL/GenBank/DDBJ whole genome shotgun (WGS) entry which is preliminary data.</text>
</comment>
<feature type="compositionally biased region" description="Acidic residues" evidence="4">
    <location>
        <begin position="19"/>
        <end position="32"/>
    </location>
</feature>
<dbReference type="OMA" id="NESYDEM"/>
<feature type="compositionally biased region" description="Basic and acidic residues" evidence="4">
    <location>
        <begin position="664"/>
        <end position="673"/>
    </location>
</feature>
<feature type="compositionally biased region" description="Polar residues" evidence="4">
    <location>
        <begin position="675"/>
        <end position="693"/>
    </location>
</feature>
<feature type="compositionally biased region" description="Polar residues" evidence="4">
    <location>
        <begin position="873"/>
        <end position="883"/>
    </location>
</feature>
<dbReference type="OrthoDB" id="443401at2759"/>
<feature type="compositionally biased region" description="Polar residues" evidence="4">
    <location>
        <begin position="937"/>
        <end position="948"/>
    </location>
</feature>
<dbReference type="GO" id="GO:0008270">
    <property type="term" value="F:zinc ion binding"/>
    <property type="evidence" value="ECO:0007669"/>
    <property type="project" value="UniProtKB-KW"/>
</dbReference>
<gene>
    <name evidence="7" type="ORF">A4A49_04450</name>
</gene>
<dbReference type="Pfam" id="PF00076">
    <property type="entry name" value="RRM_1"/>
    <property type="match status" value="1"/>
</dbReference>
<keyword evidence="3" id="KW-0862">Zinc</keyword>
<dbReference type="STRING" id="49451.A0A1J6J8I5"/>
<dbReference type="KEGG" id="nau:109208357"/>
<feature type="compositionally biased region" description="Basic and acidic residues" evidence="4">
    <location>
        <begin position="121"/>
        <end position="130"/>
    </location>
</feature>
<evidence type="ECO:0000256" key="2">
    <source>
        <dbReference type="PROSITE-ProRule" id="PRU00176"/>
    </source>
</evidence>
<dbReference type="PROSITE" id="PS50102">
    <property type="entry name" value="RRM"/>
    <property type="match status" value="1"/>
</dbReference>
<feature type="region of interest" description="Disordered" evidence="4">
    <location>
        <begin position="658"/>
        <end position="693"/>
    </location>
</feature>
<dbReference type="InterPro" id="IPR035979">
    <property type="entry name" value="RBD_domain_sf"/>
</dbReference>
<dbReference type="Gramene" id="OIT06095">
    <property type="protein sequence ID" value="OIT06095"/>
    <property type="gene ID" value="A4A49_04450"/>
</dbReference>
<evidence type="ECO:0000259" key="6">
    <source>
        <dbReference type="PROSITE" id="PS50103"/>
    </source>
</evidence>
<dbReference type="InterPro" id="IPR012677">
    <property type="entry name" value="Nucleotide-bd_a/b_plait_sf"/>
</dbReference>